<dbReference type="Proteomes" id="UP000586254">
    <property type="component" value="Unassembled WGS sequence"/>
</dbReference>
<name>A0A853JQD8_9FIRM</name>
<accession>A0A853JQD8</accession>
<evidence type="ECO:0000256" key="1">
    <source>
        <dbReference type="SAM" id="MobiDB-lite"/>
    </source>
</evidence>
<feature type="compositionally biased region" description="Polar residues" evidence="1">
    <location>
        <begin position="53"/>
        <end position="64"/>
    </location>
</feature>
<dbReference type="EMBL" id="JACCKS010000025">
    <property type="protein sequence ID" value="NZA39766.1"/>
    <property type="molecule type" value="Genomic_DNA"/>
</dbReference>
<comment type="caution">
    <text evidence="3">The sequence shown here is derived from an EMBL/GenBank/DDBJ whole genome shotgun (WGS) entry which is preliminary data.</text>
</comment>
<evidence type="ECO:0000313" key="3">
    <source>
        <dbReference type="EMBL" id="NZA39766.1"/>
    </source>
</evidence>
<organism evidence="3 4">
    <name type="scientific">Eubacterium callanderi</name>
    <dbReference type="NCBI Taxonomy" id="53442"/>
    <lineage>
        <taxon>Bacteria</taxon>
        <taxon>Bacillati</taxon>
        <taxon>Bacillota</taxon>
        <taxon>Clostridia</taxon>
        <taxon>Eubacteriales</taxon>
        <taxon>Eubacteriaceae</taxon>
        <taxon>Eubacterium</taxon>
    </lineage>
</organism>
<proteinExistence type="predicted"/>
<dbReference type="InterPro" id="IPR046605">
    <property type="entry name" value="DUF6664"/>
</dbReference>
<sequence length="179" mass="20784">MENILKQLIEGLSNCDIVMDFTIMPNPTENPEEILKTSEAELEKLPDPYEESSLYSGETTSDFETSNENDPEEDDAFDADFFPGQSPLTAIYLDAIRKLAKNSTEYQEIKEERDTMMDDRALAKLFSDEDTVTLTSDELHQIQHYLFLEDQMDEMEQEALYFRGHADCLKYITRMDQTY</sequence>
<dbReference type="Pfam" id="PF20369">
    <property type="entry name" value="DUF6664"/>
    <property type="match status" value="1"/>
</dbReference>
<reference evidence="3 4" key="1">
    <citation type="submission" date="2020-07" db="EMBL/GenBank/DDBJ databases">
        <title>Organ Donor 1.</title>
        <authorList>
            <person name="Marsh A.J."/>
            <person name="Azcarate-Peril M.A."/>
        </authorList>
    </citation>
    <scope>NUCLEOTIDE SEQUENCE [LARGE SCALE GENOMIC DNA]</scope>
    <source>
        <strain evidence="3 4">AMC0717</strain>
    </source>
</reference>
<feature type="compositionally biased region" description="Acidic residues" evidence="1">
    <location>
        <begin position="65"/>
        <end position="78"/>
    </location>
</feature>
<dbReference type="RefSeq" id="WP_180494024.1">
    <property type="nucleotide sequence ID" value="NZ_JACCKS010000025.1"/>
</dbReference>
<feature type="compositionally biased region" description="Basic and acidic residues" evidence="1">
    <location>
        <begin position="33"/>
        <end position="47"/>
    </location>
</feature>
<evidence type="ECO:0000313" key="4">
    <source>
        <dbReference type="Proteomes" id="UP000586254"/>
    </source>
</evidence>
<dbReference type="AlphaFoldDB" id="A0A853JQD8"/>
<evidence type="ECO:0000259" key="2">
    <source>
        <dbReference type="Pfam" id="PF20369"/>
    </source>
</evidence>
<gene>
    <name evidence="3" type="ORF">H0N91_16920</name>
</gene>
<protein>
    <recommendedName>
        <fullName evidence="2">DUF6664 domain-containing protein</fullName>
    </recommendedName>
</protein>
<feature type="region of interest" description="Disordered" evidence="1">
    <location>
        <begin position="26"/>
        <end position="80"/>
    </location>
</feature>
<feature type="domain" description="DUF6664" evidence="2">
    <location>
        <begin position="92"/>
        <end position="173"/>
    </location>
</feature>